<dbReference type="SUPFAM" id="SSF50249">
    <property type="entry name" value="Nucleic acid-binding proteins"/>
    <property type="match status" value="1"/>
</dbReference>
<keyword evidence="2 3" id="KW-0694">RNA-binding</keyword>
<dbReference type="Gene3D" id="3.30.1940.10">
    <property type="entry name" value="YtpR-like"/>
    <property type="match status" value="1"/>
</dbReference>
<evidence type="ECO:0000313" key="6">
    <source>
        <dbReference type="Proteomes" id="UP000741863"/>
    </source>
</evidence>
<dbReference type="PROSITE" id="PS50886">
    <property type="entry name" value="TRBD"/>
    <property type="match status" value="1"/>
</dbReference>
<dbReference type="NCBIfam" id="NF045760">
    <property type="entry name" value="YtpR"/>
    <property type="match status" value="1"/>
</dbReference>
<organism evidence="5 6">
    <name type="scientific">Geomicrobium sediminis</name>
    <dbReference type="NCBI Taxonomy" id="1347788"/>
    <lineage>
        <taxon>Bacteria</taxon>
        <taxon>Bacillati</taxon>
        <taxon>Bacillota</taxon>
        <taxon>Bacilli</taxon>
        <taxon>Bacillales</taxon>
        <taxon>Geomicrobium</taxon>
    </lineage>
</organism>
<dbReference type="RefSeq" id="WP_204695910.1">
    <property type="nucleotide sequence ID" value="NZ_JAFBEC010000002.1"/>
</dbReference>
<dbReference type="InterPro" id="IPR037154">
    <property type="entry name" value="YtpR-like_sf"/>
</dbReference>
<evidence type="ECO:0000256" key="2">
    <source>
        <dbReference type="ARBA" id="ARBA00022884"/>
    </source>
</evidence>
<evidence type="ECO:0000259" key="4">
    <source>
        <dbReference type="PROSITE" id="PS50886"/>
    </source>
</evidence>
<dbReference type="EMBL" id="JAFBEC010000002">
    <property type="protein sequence ID" value="MBM7631873.1"/>
    <property type="molecule type" value="Genomic_DNA"/>
</dbReference>
<reference evidence="5 6" key="1">
    <citation type="submission" date="2021-01" db="EMBL/GenBank/DDBJ databases">
        <title>Genomic Encyclopedia of Type Strains, Phase IV (KMG-IV): sequencing the most valuable type-strain genomes for metagenomic binning, comparative biology and taxonomic classification.</title>
        <authorList>
            <person name="Goeker M."/>
        </authorList>
    </citation>
    <scope>NUCLEOTIDE SEQUENCE [LARGE SCALE GENOMIC DNA]</scope>
    <source>
        <strain evidence="5 6">DSM 25540</strain>
    </source>
</reference>
<dbReference type="InterPro" id="IPR002547">
    <property type="entry name" value="tRNA-bd_dom"/>
</dbReference>
<protein>
    <submittedName>
        <fullName evidence="5">tRNA-binding protein</fullName>
    </submittedName>
</protein>
<evidence type="ECO:0000256" key="1">
    <source>
        <dbReference type="ARBA" id="ARBA00022555"/>
    </source>
</evidence>
<name>A0ABS2PAK8_9BACL</name>
<dbReference type="Proteomes" id="UP000741863">
    <property type="component" value="Unassembled WGS sequence"/>
</dbReference>
<keyword evidence="6" id="KW-1185">Reference proteome</keyword>
<accession>A0ABS2PAK8</accession>
<evidence type="ECO:0000256" key="3">
    <source>
        <dbReference type="PROSITE-ProRule" id="PRU00209"/>
    </source>
</evidence>
<keyword evidence="1 3" id="KW-0820">tRNA-binding</keyword>
<dbReference type="Pfam" id="PF14794">
    <property type="entry name" value="DUF4479"/>
    <property type="match status" value="1"/>
</dbReference>
<dbReference type="Gene3D" id="2.40.50.140">
    <property type="entry name" value="Nucleic acid-binding proteins"/>
    <property type="match status" value="1"/>
</dbReference>
<feature type="domain" description="TRNA-binding" evidence="4">
    <location>
        <begin position="90"/>
        <end position="200"/>
    </location>
</feature>
<dbReference type="InterPro" id="IPR027855">
    <property type="entry name" value="DUF4479"/>
</dbReference>
<evidence type="ECO:0000313" key="5">
    <source>
        <dbReference type="EMBL" id="MBM7631873.1"/>
    </source>
</evidence>
<gene>
    <name evidence="5" type="ORF">JOD17_000965</name>
</gene>
<sequence>MNAFYNKQGIGDVLLLAIKEIDTDKRQVERKGEIARLYHENSGETVGYHFFNVSSYASPSGTGMLYIDDALLTDLNKALEEEGIDDELTKPSEPSFVVGHVDEIAPHPDADKLRVCQVDVGSEQVQIVCGARNVDEGQKIVVAKVGANMPSGMRIKASKLRGEKSNGMICSIKELALPIEQEEKGIYVLPDRYEVGQDFLKQFHNG</sequence>
<dbReference type="Pfam" id="PF01588">
    <property type="entry name" value="tRNA_bind"/>
    <property type="match status" value="1"/>
</dbReference>
<comment type="caution">
    <text evidence="5">The sequence shown here is derived from an EMBL/GenBank/DDBJ whole genome shotgun (WGS) entry which is preliminary data.</text>
</comment>
<dbReference type="InterPro" id="IPR033714">
    <property type="entry name" value="tRNA_bind_bactPheRS"/>
</dbReference>
<dbReference type="CDD" id="cd02796">
    <property type="entry name" value="tRNA_bind_bactPheRS"/>
    <property type="match status" value="1"/>
</dbReference>
<proteinExistence type="predicted"/>
<dbReference type="InterPro" id="IPR012340">
    <property type="entry name" value="NA-bd_OB-fold"/>
</dbReference>